<feature type="region of interest" description="Disordered" evidence="1">
    <location>
        <begin position="236"/>
        <end position="273"/>
    </location>
</feature>
<protein>
    <submittedName>
        <fullName evidence="2">Uncharacterized protein</fullName>
    </submittedName>
</protein>
<dbReference type="STRING" id="1095630.A0A2J6SHS4"/>
<dbReference type="OrthoDB" id="2186602at2759"/>
<evidence type="ECO:0000313" key="3">
    <source>
        <dbReference type="Proteomes" id="UP000235371"/>
    </source>
</evidence>
<accession>A0A2J6SHS4</accession>
<feature type="compositionally biased region" description="Polar residues" evidence="1">
    <location>
        <begin position="40"/>
        <end position="68"/>
    </location>
</feature>
<proteinExistence type="predicted"/>
<feature type="region of interest" description="Disordered" evidence="1">
    <location>
        <begin position="1"/>
        <end position="149"/>
    </location>
</feature>
<organism evidence="2 3">
    <name type="scientific">Hyaloscypha bicolor E</name>
    <dbReference type="NCBI Taxonomy" id="1095630"/>
    <lineage>
        <taxon>Eukaryota</taxon>
        <taxon>Fungi</taxon>
        <taxon>Dikarya</taxon>
        <taxon>Ascomycota</taxon>
        <taxon>Pezizomycotina</taxon>
        <taxon>Leotiomycetes</taxon>
        <taxon>Helotiales</taxon>
        <taxon>Hyaloscyphaceae</taxon>
        <taxon>Hyaloscypha</taxon>
        <taxon>Hyaloscypha bicolor</taxon>
    </lineage>
</organism>
<evidence type="ECO:0000256" key="1">
    <source>
        <dbReference type="SAM" id="MobiDB-lite"/>
    </source>
</evidence>
<dbReference type="InParanoid" id="A0A2J6SHS4"/>
<feature type="compositionally biased region" description="Polar residues" evidence="1">
    <location>
        <begin position="246"/>
        <end position="273"/>
    </location>
</feature>
<dbReference type="EMBL" id="KZ613913">
    <property type="protein sequence ID" value="PMD50321.1"/>
    <property type="molecule type" value="Genomic_DNA"/>
</dbReference>
<dbReference type="Proteomes" id="UP000235371">
    <property type="component" value="Unassembled WGS sequence"/>
</dbReference>
<dbReference type="RefSeq" id="XP_024727225.1">
    <property type="nucleotide sequence ID" value="XM_024871436.1"/>
</dbReference>
<sequence length="298" mass="33494">MKDHNGSSSCLVGCRSQTIEGPTQPESLDPEIISYFLVPGTSNHQDSETVSAPQQDGGTQDNETVSTFRQKRVGRHFRHRSSEKSPKSPNSAKSGDSRRSKISKRRSIDSSLSASSRYPRITDWSAGVSATSPSSFGPPQRNPVDPPRPPKPGYEWVWFPEGYWAEREIRGFIPPSHATKQKWWNRFIGHNSQIIQKSQSIPKAANEDNVNDSKIPSSFIPQIKIGSVSLKSIALTSRRTSRHTSGDSQKSSNLWRFNFSKPGNQEATESAQQREGLYCRTKRNIEARFRKIVRAWPI</sequence>
<feature type="compositionally biased region" description="Basic residues" evidence="1">
    <location>
        <begin position="69"/>
        <end position="79"/>
    </location>
</feature>
<keyword evidence="3" id="KW-1185">Reference proteome</keyword>
<reference evidence="2 3" key="1">
    <citation type="submission" date="2016-04" db="EMBL/GenBank/DDBJ databases">
        <title>A degradative enzymes factory behind the ericoid mycorrhizal symbiosis.</title>
        <authorList>
            <consortium name="DOE Joint Genome Institute"/>
            <person name="Martino E."/>
            <person name="Morin E."/>
            <person name="Grelet G."/>
            <person name="Kuo A."/>
            <person name="Kohler A."/>
            <person name="Daghino S."/>
            <person name="Barry K."/>
            <person name="Choi C."/>
            <person name="Cichocki N."/>
            <person name="Clum A."/>
            <person name="Copeland A."/>
            <person name="Hainaut M."/>
            <person name="Haridas S."/>
            <person name="Labutti K."/>
            <person name="Lindquist E."/>
            <person name="Lipzen A."/>
            <person name="Khouja H.-R."/>
            <person name="Murat C."/>
            <person name="Ohm R."/>
            <person name="Olson A."/>
            <person name="Spatafora J."/>
            <person name="Veneault-Fourrey C."/>
            <person name="Henrissat B."/>
            <person name="Grigoriev I."/>
            <person name="Martin F."/>
            <person name="Perotto S."/>
        </authorList>
    </citation>
    <scope>NUCLEOTIDE SEQUENCE [LARGE SCALE GENOMIC DNA]</scope>
    <source>
        <strain evidence="2 3">E</strain>
    </source>
</reference>
<evidence type="ECO:0000313" key="2">
    <source>
        <dbReference type="EMBL" id="PMD50321.1"/>
    </source>
</evidence>
<name>A0A2J6SHS4_9HELO</name>
<gene>
    <name evidence="2" type="ORF">K444DRAFT_265631</name>
</gene>
<dbReference type="GeneID" id="36579518"/>
<feature type="compositionally biased region" description="Polar residues" evidence="1">
    <location>
        <begin position="128"/>
        <end position="137"/>
    </location>
</feature>
<feature type="compositionally biased region" description="Pro residues" evidence="1">
    <location>
        <begin position="140"/>
        <end position="149"/>
    </location>
</feature>
<dbReference type="AlphaFoldDB" id="A0A2J6SHS4"/>
<feature type="compositionally biased region" description="Polar residues" evidence="1">
    <location>
        <begin position="1"/>
        <end position="26"/>
    </location>
</feature>